<proteinExistence type="predicted"/>
<dbReference type="OrthoDB" id="3238794at2759"/>
<accession>W9ZX51</accession>
<name>W9ZX51_FUSOX</name>
<dbReference type="InterPro" id="IPR051017">
    <property type="entry name" value="Aldolase-II_Adducin_sf"/>
</dbReference>
<dbReference type="HOGENOM" id="CLU_006033_8_1_1"/>
<dbReference type="EMBL" id="JH659390">
    <property type="protein sequence ID" value="EXK25646.1"/>
    <property type="molecule type" value="Genomic_DNA"/>
</dbReference>
<dbReference type="PANTHER" id="PTHR10672:SF41">
    <property type="entry name" value="CLASS II ALDOLASE_ADDUCIN DOMAIN PROTEIN (AFU_ORTHOLOGUE AFUA_3G01330)"/>
    <property type="match status" value="1"/>
</dbReference>
<dbReference type="PANTHER" id="PTHR10672">
    <property type="entry name" value="ADDUCIN"/>
    <property type="match status" value="1"/>
</dbReference>
<evidence type="ECO:0000259" key="1">
    <source>
        <dbReference type="Pfam" id="PF00596"/>
    </source>
</evidence>
<dbReference type="Pfam" id="PF00596">
    <property type="entry name" value="Aldolase_II"/>
    <property type="match status" value="1"/>
</dbReference>
<dbReference type="InterPro" id="IPR001303">
    <property type="entry name" value="Aldolase_II/adducin_N"/>
</dbReference>
<protein>
    <recommendedName>
        <fullName evidence="1">Class II aldolase/adducin N-terminal domain-containing protein</fullName>
    </recommendedName>
</protein>
<evidence type="ECO:0000313" key="2">
    <source>
        <dbReference type="EMBL" id="EXK25646.1"/>
    </source>
</evidence>
<dbReference type="VEuPathDB" id="FungiDB:FOMG_17718"/>
<dbReference type="Proteomes" id="UP000030703">
    <property type="component" value="Unassembled WGS sequence"/>
</dbReference>
<feature type="domain" description="Class II aldolase/adducin N-terminal" evidence="1">
    <location>
        <begin position="44"/>
        <end position="150"/>
    </location>
</feature>
<dbReference type="SUPFAM" id="SSF53639">
    <property type="entry name" value="AraD/HMP-PK domain-like"/>
    <property type="match status" value="1"/>
</dbReference>
<reference evidence="2" key="1">
    <citation type="submission" date="2012-04" db="EMBL/GenBank/DDBJ databases">
        <title>The Genome Sequence of Fusarium oxysporum melonis.</title>
        <authorList>
            <consortium name="The Broad Institute Genome Sequencing Platform"/>
            <person name="Ma L.-J."/>
            <person name="Gale L.R."/>
            <person name="Schwartz D.C."/>
            <person name="Zhou S."/>
            <person name="Corby-Kistler H."/>
            <person name="Young S.K."/>
            <person name="Zeng Q."/>
            <person name="Gargeya S."/>
            <person name="Fitzgerald M."/>
            <person name="Haas B."/>
            <person name="Abouelleil A."/>
            <person name="Alvarado L."/>
            <person name="Arachchi H.M."/>
            <person name="Berlin A."/>
            <person name="Brown A."/>
            <person name="Chapman S.B."/>
            <person name="Chen Z."/>
            <person name="Dunbar C."/>
            <person name="Freedman E."/>
            <person name="Gearin G."/>
            <person name="Goldberg J."/>
            <person name="Griggs A."/>
            <person name="Gujja S."/>
            <person name="Heiman D."/>
            <person name="Howarth C."/>
            <person name="Larson L."/>
            <person name="Lui A."/>
            <person name="MacDonald P.J.P."/>
            <person name="Montmayeur A."/>
            <person name="Murphy C."/>
            <person name="Neiman D."/>
            <person name="Pearson M."/>
            <person name="Priest M."/>
            <person name="Roberts A."/>
            <person name="Saif S."/>
            <person name="Shea T."/>
            <person name="Shenoy N."/>
            <person name="Sisk P."/>
            <person name="Stolte C."/>
            <person name="Sykes S."/>
            <person name="Wortman J."/>
            <person name="Nusbaum C."/>
            <person name="Birren B."/>
        </authorList>
    </citation>
    <scope>NUCLEOTIDE SEQUENCE</scope>
    <source>
        <strain evidence="2">26406</strain>
    </source>
</reference>
<reference evidence="2" key="2">
    <citation type="submission" date="2012-05" db="EMBL/GenBank/DDBJ databases">
        <title>Annotation of the Genome Sequence of Fusarium oxysporum f. sp. melonis 26406.</title>
        <authorList>
            <consortium name="The Broad Institute Genomics Platform"/>
            <person name="Ma L.-J."/>
            <person name="Corby-Kistler H."/>
            <person name="Broz K."/>
            <person name="Gale L.R."/>
            <person name="Jonkers W."/>
            <person name="O'Donnell K."/>
            <person name="Ploetz R."/>
            <person name="Steinberg C."/>
            <person name="Schwartz D.C."/>
            <person name="VanEtten H."/>
            <person name="Zhou S."/>
            <person name="Young S.K."/>
            <person name="Zeng Q."/>
            <person name="Gargeya S."/>
            <person name="Fitzgerald M."/>
            <person name="Abouelleil A."/>
            <person name="Alvarado L."/>
            <person name="Chapman S.B."/>
            <person name="Gainer-Dewar J."/>
            <person name="Goldberg J."/>
            <person name="Griggs A."/>
            <person name="Gujja S."/>
            <person name="Hansen M."/>
            <person name="Howarth C."/>
            <person name="Imamovic A."/>
            <person name="Ireland A."/>
            <person name="Larimer J."/>
            <person name="McCowan C."/>
            <person name="Murphy C."/>
            <person name="Pearson M."/>
            <person name="Poon T.W."/>
            <person name="Priest M."/>
            <person name="Roberts A."/>
            <person name="Saif S."/>
            <person name="Shea T."/>
            <person name="Sykes S."/>
            <person name="Wortman J."/>
            <person name="Nusbaum C."/>
            <person name="Birren B."/>
        </authorList>
    </citation>
    <scope>NUCLEOTIDE SEQUENCE</scope>
    <source>
        <strain evidence="2">26406</strain>
    </source>
</reference>
<organism evidence="2">
    <name type="scientific">Fusarium oxysporum f. sp. melonis 26406</name>
    <dbReference type="NCBI Taxonomy" id="1089452"/>
    <lineage>
        <taxon>Eukaryota</taxon>
        <taxon>Fungi</taxon>
        <taxon>Dikarya</taxon>
        <taxon>Ascomycota</taxon>
        <taxon>Pezizomycotina</taxon>
        <taxon>Sordariomycetes</taxon>
        <taxon>Hypocreomycetidae</taxon>
        <taxon>Hypocreales</taxon>
        <taxon>Nectriaceae</taxon>
        <taxon>Fusarium</taxon>
        <taxon>Fusarium oxysporum species complex</taxon>
    </lineage>
</organism>
<gene>
    <name evidence="2" type="ORF">FOMG_17718</name>
</gene>
<dbReference type="GO" id="GO:0051015">
    <property type="term" value="F:actin filament binding"/>
    <property type="evidence" value="ECO:0007669"/>
    <property type="project" value="TreeGrafter"/>
</dbReference>
<sequence length="153" mass="17324">MSPSANTEEYRSGDPSLAFVDDKAEKAPTFDDPYEERKYLKHRLALGFRVLANFGLAEGVAGYVTVRNSVDPNSFWVYPFGLYFSLIRDEDLIRVDHEGKVVNRGKNRRLNYGAYAIYAEIYKARPDVLCAAYSHSTYGRAFCATGRTLDMLT</sequence>
<dbReference type="AlphaFoldDB" id="W9ZX51"/>
<dbReference type="InterPro" id="IPR036409">
    <property type="entry name" value="Aldolase_II/adducin_N_sf"/>
</dbReference>
<dbReference type="GO" id="GO:0005856">
    <property type="term" value="C:cytoskeleton"/>
    <property type="evidence" value="ECO:0007669"/>
    <property type="project" value="TreeGrafter"/>
</dbReference>
<dbReference type="Gene3D" id="3.40.225.10">
    <property type="entry name" value="Class II aldolase/adducin N-terminal domain"/>
    <property type="match status" value="1"/>
</dbReference>